<feature type="region of interest" description="Disordered" evidence="1">
    <location>
        <begin position="284"/>
        <end position="305"/>
    </location>
</feature>
<feature type="compositionally biased region" description="Low complexity" evidence="1">
    <location>
        <begin position="126"/>
        <end position="136"/>
    </location>
</feature>
<dbReference type="InterPro" id="IPR000834">
    <property type="entry name" value="Peptidase_M14"/>
</dbReference>
<dbReference type="InterPro" id="IPR009045">
    <property type="entry name" value="Zn_M74/Hedgehog-like"/>
</dbReference>
<feature type="region of interest" description="Disordered" evidence="1">
    <location>
        <begin position="1"/>
        <end position="33"/>
    </location>
</feature>
<feature type="region of interest" description="Disordered" evidence="1">
    <location>
        <begin position="97"/>
        <end position="143"/>
    </location>
</feature>
<proteinExistence type="predicted"/>
<dbReference type="Gene3D" id="3.40.630.10">
    <property type="entry name" value="Zn peptidases"/>
    <property type="match status" value="1"/>
</dbReference>
<dbReference type="Proteomes" id="UP000607559">
    <property type="component" value="Unassembled WGS sequence"/>
</dbReference>
<evidence type="ECO:0000259" key="2">
    <source>
        <dbReference type="Pfam" id="PF00246"/>
    </source>
</evidence>
<evidence type="ECO:0000256" key="1">
    <source>
        <dbReference type="SAM" id="MobiDB-lite"/>
    </source>
</evidence>
<dbReference type="SUPFAM" id="SSF55166">
    <property type="entry name" value="Hedgehog/DD-peptidase"/>
    <property type="match status" value="1"/>
</dbReference>
<evidence type="ECO:0008006" key="7">
    <source>
        <dbReference type="Google" id="ProtNLM"/>
    </source>
</evidence>
<gene>
    <name evidence="5" type="ORF">GCM10011511_09750</name>
</gene>
<dbReference type="PANTHER" id="PTHR34385">
    <property type="entry name" value="D-ALANYL-D-ALANINE CARBOXYPEPTIDASE"/>
    <property type="match status" value="1"/>
</dbReference>
<reference evidence="5" key="1">
    <citation type="journal article" date="2014" name="Int. J. Syst. Evol. Microbiol.">
        <title>Complete genome sequence of Corynebacterium casei LMG S-19264T (=DSM 44701T), isolated from a smear-ripened cheese.</title>
        <authorList>
            <consortium name="US DOE Joint Genome Institute (JGI-PGF)"/>
            <person name="Walter F."/>
            <person name="Albersmeier A."/>
            <person name="Kalinowski J."/>
            <person name="Ruckert C."/>
        </authorList>
    </citation>
    <scope>NUCLEOTIDE SEQUENCE</scope>
    <source>
        <strain evidence="5">CGMCC 1.15448</strain>
    </source>
</reference>
<reference evidence="5" key="2">
    <citation type="submission" date="2020-09" db="EMBL/GenBank/DDBJ databases">
        <authorList>
            <person name="Sun Q."/>
            <person name="Zhou Y."/>
        </authorList>
    </citation>
    <scope>NUCLEOTIDE SEQUENCE</scope>
    <source>
        <strain evidence="5">CGMCC 1.15448</strain>
    </source>
</reference>
<sequence length="836" mass="90669">MREVLSQKPAGAGTGSVPARPKGRPDGSGLTPEKWTYDFGKVAVHSRPVGLQAKHWVSSPGDSDEKEADEIAGKVMRMPSPGGHQDCGCGGTCPNCSGKEDDKDKKVHRKGEGSGGASTRTGTDGAGPMAAPEAPGIVNDVLRSPGEPLDRGTREFMEPRFGHDFSRVRVHRDQRAAESAHAVAARAYTVGRHIVFGKGQYETQSTTGRSLIAHELTHVAQQHSNRLMRAPDFDVDTISDDANVLAQKPFPLPGIKSSPAFSLVYFKYNRHASGEIAKAADYPSQLDPKTDKTMPVKKIPPPDKTPPLSNLPVMAHFFPALWPGRGRALVLGGFHGDEHPGWEITDALVDELKAPGGSEGLGFNTLVIPRVNPGAIEDELSGIKMWRNRCNRQVVDLNRNFPTGDKAGDKGCANTDNAPIQPEVKAVMDVIQKFKPDRILTTHAISELKSGGIFADPNTDPQAIALARRMATTVVHPDTDIPSNKLGTKPKDFNPVYPLDQPGKVSAATSLGAWAPGKAQPGQNIPVITMEAPGFMPLGQGKGTESRTVQAYLRPVRAFLDDPSTADNAADRDIVRDIMEFSAAEQVGFLTGRMSRKNDIFRRIKMRVDTAVANLNAMAPPTTIKVVSNFRSFSDDSDDAGGQSKIDFEKFFLTGSRSGGWDTLPDEFFKDGNRKKGVDKDKWLKTPSKDRLDIILQFSSLPGTSRHHWGTDVDFNSVENKDWQPASGGQTAGKFSDLGDWLQANASKAGFLQAYTEGRKGGYNPEPWHYSYAPIAISLREIYNEQIDLQKDVIDALVTDFSARAAKAKVQMPADFAQALKKINISAFVNDIGPGL</sequence>
<dbReference type="GO" id="GO:0008270">
    <property type="term" value="F:zinc ion binding"/>
    <property type="evidence" value="ECO:0007669"/>
    <property type="project" value="InterPro"/>
</dbReference>
<keyword evidence="6" id="KW-1185">Reference proteome</keyword>
<dbReference type="Pfam" id="PF13699">
    <property type="entry name" value="eCIS_core"/>
    <property type="match status" value="1"/>
</dbReference>
<evidence type="ECO:0000259" key="4">
    <source>
        <dbReference type="Pfam" id="PF13699"/>
    </source>
</evidence>
<evidence type="ECO:0000259" key="3">
    <source>
        <dbReference type="Pfam" id="PF02557"/>
    </source>
</evidence>
<dbReference type="InterPro" id="IPR025295">
    <property type="entry name" value="eCIS_core_dom"/>
</dbReference>
<dbReference type="EMBL" id="BMJC01000001">
    <property type="protein sequence ID" value="GGA88564.1"/>
    <property type="molecule type" value="Genomic_DNA"/>
</dbReference>
<feature type="domain" description="D-alanyl-D-alanine carboxypeptidase-like core" evidence="3">
    <location>
        <begin position="683"/>
        <end position="774"/>
    </location>
</feature>
<dbReference type="Pfam" id="PF00246">
    <property type="entry name" value="Peptidase_M14"/>
    <property type="match status" value="1"/>
</dbReference>
<dbReference type="GO" id="GO:0004181">
    <property type="term" value="F:metallocarboxypeptidase activity"/>
    <property type="evidence" value="ECO:0007669"/>
    <property type="project" value="InterPro"/>
</dbReference>
<dbReference type="SUPFAM" id="SSF53187">
    <property type="entry name" value="Zn-dependent exopeptidases"/>
    <property type="match status" value="1"/>
</dbReference>
<dbReference type="PANTHER" id="PTHR34385:SF1">
    <property type="entry name" value="PEPTIDOGLYCAN L-ALANYL-D-GLUTAMATE ENDOPEPTIDASE CWLK"/>
    <property type="match status" value="1"/>
</dbReference>
<dbReference type="RefSeq" id="WP_229688774.1">
    <property type="nucleotide sequence ID" value="NZ_BMJC01000001.1"/>
</dbReference>
<name>A0A8J2U9Y7_9BACT</name>
<evidence type="ECO:0000313" key="6">
    <source>
        <dbReference type="Proteomes" id="UP000607559"/>
    </source>
</evidence>
<dbReference type="InterPro" id="IPR052179">
    <property type="entry name" value="DD-CPase-like"/>
</dbReference>
<feature type="domain" description="eCIS core" evidence="4">
    <location>
        <begin position="148"/>
        <end position="225"/>
    </location>
</feature>
<evidence type="ECO:0000313" key="5">
    <source>
        <dbReference type="EMBL" id="GGA88564.1"/>
    </source>
</evidence>
<dbReference type="AlphaFoldDB" id="A0A8J2U9Y7"/>
<dbReference type="Pfam" id="PF02557">
    <property type="entry name" value="VanY"/>
    <property type="match status" value="1"/>
</dbReference>
<dbReference type="GO" id="GO:0006508">
    <property type="term" value="P:proteolysis"/>
    <property type="evidence" value="ECO:0007669"/>
    <property type="project" value="InterPro"/>
</dbReference>
<protein>
    <recommendedName>
        <fullName evidence="7">DUF4157 domain-containing protein</fullName>
    </recommendedName>
</protein>
<dbReference type="Gene3D" id="3.30.1380.10">
    <property type="match status" value="1"/>
</dbReference>
<organism evidence="5 6">
    <name type="scientific">Puia dinghuensis</name>
    <dbReference type="NCBI Taxonomy" id="1792502"/>
    <lineage>
        <taxon>Bacteria</taxon>
        <taxon>Pseudomonadati</taxon>
        <taxon>Bacteroidota</taxon>
        <taxon>Chitinophagia</taxon>
        <taxon>Chitinophagales</taxon>
        <taxon>Chitinophagaceae</taxon>
        <taxon>Puia</taxon>
    </lineage>
</organism>
<accession>A0A8J2U9Y7</accession>
<feature type="domain" description="Peptidase M14" evidence="2">
    <location>
        <begin position="327"/>
        <end position="448"/>
    </location>
</feature>
<dbReference type="InterPro" id="IPR003709">
    <property type="entry name" value="VanY-like_core_dom"/>
</dbReference>
<comment type="caution">
    <text evidence="5">The sequence shown here is derived from an EMBL/GenBank/DDBJ whole genome shotgun (WGS) entry which is preliminary data.</text>
</comment>